<feature type="binding site" evidence="3">
    <location>
        <begin position="301"/>
        <end position="304"/>
    </location>
    <ligand>
        <name>GTP</name>
        <dbReference type="ChEBI" id="CHEBI:37565"/>
    </ligand>
</feature>
<evidence type="ECO:0000256" key="5">
    <source>
        <dbReference type="SAM" id="MobiDB-lite"/>
    </source>
</evidence>
<evidence type="ECO:0000256" key="4">
    <source>
        <dbReference type="PIRSR" id="PIRSR606689-2"/>
    </source>
</evidence>
<dbReference type="Pfam" id="PF00025">
    <property type="entry name" value="Arf"/>
    <property type="match status" value="1"/>
</dbReference>
<feature type="region of interest" description="Disordered" evidence="5">
    <location>
        <begin position="1"/>
        <end position="21"/>
    </location>
</feature>
<accession>A0A1V6YEF8</accession>
<dbReference type="AlphaFoldDB" id="A0A1V6YEF8"/>
<keyword evidence="2 3" id="KW-0342">GTP-binding</keyword>
<dbReference type="Proteomes" id="UP000191691">
    <property type="component" value="Unassembled WGS sequence"/>
</dbReference>
<dbReference type="InterPro" id="IPR006689">
    <property type="entry name" value="Small_GTPase_ARF/SAR"/>
</dbReference>
<feature type="binding site" evidence="4">
    <location>
        <position position="222"/>
    </location>
    <ligand>
        <name>Mg(2+)</name>
        <dbReference type="ChEBI" id="CHEBI:18420"/>
    </ligand>
</feature>
<evidence type="ECO:0000256" key="2">
    <source>
        <dbReference type="ARBA" id="ARBA00023134"/>
    </source>
</evidence>
<name>A0A1V6YEF8_PENNA</name>
<keyword evidence="1 3" id="KW-0547">Nucleotide-binding</keyword>
<dbReference type="GO" id="GO:0046872">
    <property type="term" value="F:metal ion binding"/>
    <property type="evidence" value="ECO:0007669"/>
    <property type="project" value="UniProtKB-KW"/>
</dbReference>
<keyword evidence="4" id="KW-0479">Metal-binding</keyword>
<dbReference type="STRING" id="60175.A0A1V6YEF8"/>
<proteinExistence type="predicted"/>
<dbReference type="GO" id="GO:0003924">
    <property type="term" value="F:GTPase activity"/>
    <property type="evidence" value="ECO:0007669"/>
    <property type="project" value="InterPro"/>
</dbReference>
<protein>
    <recommendedName>
        <fullName evidence="8">ADP-ribosylation factor</fullName>
    </recommendedName>
</protein>
<keyword evidence="4" id="KW-0460">Magnesium</keyword>
<organism evidence="6 7">
    <name type="scientific">Penicillium nalgiovense</name>
    <dbReference type="NCBI Taxonomy" id="60175"/>
    <lineage>
        <taxon>Eukaryota</taxon>
        <taxon>Fungi</taxon>
        <taxon>Dikarya</taxon>
        <taxon>Ascomycota</taxon>
        <taxon>Pezizomycotina</taxon>
        <taxon>Eurotiomycetes</taxon>
        <taxon>Eurotiomycetidae</taxon>
        <taxon>Eurotiales</taxon>
        <taxon>Aspergillaceae</taxon>
        <taxon>Penicillium</taxon>
    </lineage>
</organism>
<evidence type="ECO:0008006" key="8">
    <source>
        <dbReference type="Google" id="ProtNLM"/>
    </source>
</evidence>
<reference evidence="7" key="1">
    <citation type="journal article" date="2017" name="Nat. Microbiol.">
        <title>Global analysis of biosynthetic gene clusters reveals vast potential of secondary metabolite production in Penicillium species.</title>
        <authorList>
            <person name="Nielsen J.C."/>
            <person name="Grijseels S."/>
            <person name="Prigent S."/>
            <person name="Ji B."/>
            <person name="Dainat J."/>
            <person name="Nielsen K.F."/>
            <person name="Frisvad J.C."/>
            <person name="Workman M."/>
            <person name="Nielsen J."/>
        </authorList>
    </citation>
    <scope>NUCLEOTIDE SEQUENCE [LARGE SCALE GENOMIC DNA]</scope>
    <source>
        <strain evidence="7">IBT 13039</strain>
    </source>
</reference>
<dbReference type="SMART" id="SM00177">
    <property type="entry name" value="ARF"/>
    <property type="match status" value="1"/>
</dbReference>
<dbReference type="PANTHER" id="PTHR11711">
    <property type="entry name" value="ADP RIBOSYLATION FACTOR-RELATED"/>
    <property type="match status" value="1"/>
</dbReference>
<dbReference type="EMBL" id="MOOB01000023">
    <property type="protein sequence ID" value="OQE85856.1"/>
    <property type="molecule type" value="Genomic_DNA"/>
</dbReference>
<feature type="binding site" evidence="3">
    <location>
        <position position="244"/>
    </location>
    <ligand>
        <name>GTP</name>
        <dbReference type="ChEBI" id="CHEBI:37565"/>
    </ligand>
</feature>
<dbReference type="InterPro" id="IPR024156">
    <property type="entry name" value="Small_GTPase_ARF"/>
</dbReference>
<evidence type="ECO:0000256" key="1">
    <source>
        <dbReference type="ARBA" id="ARBA00022741"/>
    </source>
</evidence>
<dbReference type="PROSITE" id="PS51417">
    <property type="entry name" value="ARF"/>
    <property type="match status" value="1"/>
</dbReference>
<dbReference type="SMART" id="SM00178">
    <property type="entry name" value="SAR"/>
    <property type="match status" value="1"/>
</dbReference>
<keyword evidence="7" id="KW-1185">Reference proteome</keyword>
<evidence type="ECO:0000313" key="7">
    <source>
        <dbReference type="Proteomes" id="UP000191691"/>
    </source>
</evidence>
<dbReference type="SUPFAM" id="SSF52540">
    <property type="entry name" value="P-loop containing nucleoside triphosphate hydrolases"/>
    <property type="match status" value="1"/>
</dbReference>
<dbReference type="Gene3D" id="3.40.50.300">
    <property type="entry name" value="P-loop containing nucleotide triphosphate hydrolases"/>
    <property type="match status" value="1"/>
</dbReference>
<gene>
    <name evidence="6" type="ORF">PENNAL_c0023G00351</name>
</gene>
<evidence type="ECO:0000256" key="3">
    <source>
        <dbReference type="PIRSR" id="PIRSR606689-1"/>
    </source>
</evidence>
<dbReference type="GO" id="GO:0005525">
    <property type="term" value="F:GTP binding"/>
    <property type="evidence" value="ECO:0007669"/>
    <property type="project" value="UniProtKB-KW"/>
</dbReference>
<sequence length="361" mass="40235">MTSPRPWFDQGPSRGHYERGSIITTDDGTRWEILERLKQDDIQRVARSRISPSHATLKMSCIKTNANPSERSTTEAMLRVYLQIPHTGSEFEDSDTRAAQADDTFQPEELEAYAILSDHATVSKFTPKLLGSKVSKQGPSGFVPGGFLIVVVWERVQGLPIGDLTGMATGYWALPRNERAKIREHSESTFNWYLALANFSSPASVESHYRDFDYGPIETVPTVGFNVESLTHGGLDFDCWDLGGRQRLRPEWTPYIKADAIIFVVDSADIRLDDAANKLTHLLNEECMREVSDAPLLAFANKQDLKGAKSPVEIAEALHLRELGDRRWNIAPCSATDGVGISGGMDWLVQALKSQRKSQRA</sequence>
<comment type="caution">
    <text evidence="6">The sequence shown here is derived from an EMBL/GenBank/DDBJ whole genome shotgun (WGS) entry which is preliminary data.</text>
</comment>
<dbReference type="InterPro" id="IPR027417">
    <property type="entry name" value="P-loop_NTPase"/>
</dbReference>
<evidence type="ECO:0000313" key="6">
    <source>
        <dbReference type="EMBL" id="OQE85856.1"/>
    </source>
</evidence>